<dbReference type="PIRSF" id="PIRSF016020">
    <property type="entry name" value="PHexose_mutarotase"/>
    <property type="match status" value="1"/>
</dbReference>
<comment type="pathway">
    <text evidence="3">Carbohydrate metabolism; galactose metabolism.</text>
</comment>
<evidence type="ECO:0000256" key="4">
    <source>
        <dbReference type="ARBA" id="ARBA00005866"/>
    </source>
</evidence>
<reference evidence="10" key="1">
    <citation type="submission" date="2021-02" db="EMBL/GenBank/DDBJ databases">
        <authorList>
            <person name="Nowell W R."/>
        </authorList>
    </citation>
    <scope>NUCLEOTIDE SEQUENCE</scope>
</reference>
<dbReference type="PANTHER" id="PTHR11122">
    <property type="entry name" value="APOSPORY-ASSOCIATED PROTEIN C-RELATED"/>
    <property type="match status" value="1"/>
</dbReference>
<name>A0A814CTH2_ADIRI</name>
<evidence type="ECO:0000256" key="5">
    <source>
        <dbReference type="ARBA" id="ARBA00023235"/>
    </source>
</evidence>
<dbReference type="GO" id="GO:0047938">
    <property type="term" value="F:glucose-6-phosphate 1-epimerase activity"/>
    <property type="evidence" value="ECO:0007669"/>
    <property type="project" value="UniProtKB-UniRule"/>
</dbReference>
<evidence type="ECO:0000256" key="2">
    <source>
        <dbReference type="ARBA" id="ARBA00001712"/>
    </source>
</evidence>
<comment type="function">
    <text evidence="6">Mutarotase that catalyzes the interconversion of beta-D-galactose and alpha-D-galactose during galactose metabolism. Beta-D-galactose is metabolized in the liver into glucose 1-phosphate, the primary metabolic fuel, by the action of four enzymes that constitute the Leloir pathway: GALM, GALK1 (galactokinase), GALT (galactose-1-phosphate uridylyltransferase) and GALE (UDP-galactose-4'-epimerase). Involved in the maintenance of the equilibrium between the beta- and alpha-anomers of galactose, therefore ensuring a sufficient supply of the alpha-anomer for GALK1. Also active on D-glucose although shows a preference for galactose over glucose.</text>
</comment>
<proteinExistence type="inferred from homology"/>
<dbReference type="EC" id="5.1.3.15" evidence="7"/>
<evidence type="ECO:0000313" key="11">
    <source>
        <dbReference type="Proteomes" id="UP000663852"/>
    </source>
</evidence>
<protein>
    <recommendedName>
        <fullName evidence="7">glucose-6-phosphate 1-epimerase</fullName>
        <ecNumber evidence="7">5.1.3.15</ecNumber>
    </recommendedName>
</protein>
<evidence type="ECO:0000313" key="10">
    <source>
        <dbReference type="EMBL" id="CAF0948897.1"/>
    </source>
</evidence>
<evidence type="ECO:0000256" key="8">
    <source>
        <dbReference type="PIRSR" id="PIRSR016020-1"/>
    </source>
</evidence>
<dbReference type="SUPFAM" id="SSF74650">
    <property type="entry name" value="Galactose mutarotase-like"/>
    <property type="match status" value="1"/>
</dbReference>
<dbReference type="GO" id="GO:0006012">
    <property type="term" value="P:galactose metabolic process"/>
    <property type="evidence" value="ECO:0007669"/>
    <property type="project" value="UniProtKB-UniPathway"/>
</dbReference>
<dbReference type="InterPro" id="IPR008183">
    <property type="entry name" value="Aldose_1/G6P_1-epimerase"/>
</dbReference>
<comment type="catalytic activity">
    <reaction evidence="2">
        <text>alpha-D-galactose = beta-D-galactose</text>
        <dbReference type="Rhea" id="RHEA:28675"/>
        <dbReference type="ChEBI" id="CHEBI:27667"/>
        <dbReference type="ChEBI" id="CHEBI:28061"/>
        <dbReference type="EC" id="5.1.3.3"/>
    </reaction>
    <physiologicalReaction direction="right-to-left" evidence="2">
        <dbReference type="Rhea" id="RHEA:28677"/>
    </physiologicalReaction>
</comment>
<dbReference type="Proteomes" id="UP000663852">
    <property type="component" value="Unassembled WGS sequence"/>
</dbReference>
<dbReference type="InterPro" id="IPR025532">
    <property type="entry name" value="G6P_1-epimerase"/>
</dbReference>
<dbReference type="UniPathway" id="UPA00214"/>
<evidence type="ECO:0000256" key="3">
    <source>
        <dbReference type="ARBA" id="ARBA00004947"/>
    </source>
</evidence>
<feature type="active site" evidence="8">
    <location>
        <position position="294"/>
    </location>
</feature>
<feature type="binding site" evidence="9">
    <location>
        <position position="117"/>
    </location>
    <ligand>
        <name>substrate</name>
    </ligand>
</feature>
<dbReference type="PANTHER" id="PTHR11122:SF13">
    <property type="entry name" value="GLUCOSE-6-PHOSPHATE 1-EPIMERASE"/>
    <property type="match status" value="1"/>
</dbReference>
<dbReference type="Pfam" id="PF01263">
    <property type="entry name" value="Aldose_epim"/>
    <property type="match status" value="1"/>
</dbReference>
<organism evidence="10 11">
    <name type="scientific">Adineta ricciae</name>
    <name type="common">Rotifer</name>
    <dbReference type="NCBI Taxonomy" id="249248"/>
    <lineage>
        <taxon>Eukaryota</taxon>
        <taxon>Metazoa</taxon>
        <taxon>Spiralia</taxon>
        <taxon>Gnathifera</taxon>
        <taxon>Rotifera</taxon>
        <taxon>Eurotatoria</taxon>
        <taxon>Bdelloidea</taxon>
        <taxon>Adinetida</taxon>
        <taxon>Adinetidae</taxon>
        <taxon>Adineta</taxon>
    </lineage>
</organism>
<dbReference type="GO" id="GO:0030246">
    <property type="term" value="F:carbohydrate binding"/>
    <property type="evidence" value="ECO:0007669"/>
    <property type="project" value="UniProtKB-UniRule"/>
</dbReference>
<feature type="binding site" evidence="9">
    <location>
        <position position="100"/>
    </location>
    <ligand>
        <name>substrate</name>
    </ligand>
</feature>
<feature type="active site" evidence="8">
    <location>
        <position position="191"/>
    </location>
</feature>
<evidence type="ECO:0000256" key="9">
    <source>
        <dbReference type="PIRSR" id="PIRSR016020-2"/>
    </source>
</evidence>
<gene>
    <name evidence="10" type="ORF">EDS130_LOCUS12225</name>
</gene>
<keyword evidence="5 7" id="KW-0413">Isomerase</keyword>
<evidence type="ECO:0000256" key="6">
    <source>
        <dbReference type="ARBA" id="ARBA00045743"/>
    </source>
</evidence>
<comment type="caution">
    <text evidence="10">The sequence shown here is derived from an EMBL/GenBank/DDBJ whole genome shotgun (WGS) entry which is preliminary data.</text>
</comment>
<dbReference type="InterPro" id="IPR014718">
    <property type="entry name" value="GH-type_carb-bd"/>
</dbReference>
<dbReference type="GO" id="GO:0004034">
    <property type="term" value="F:aldose 1-epimerase activity"/>
    <property type="evidence" value="ECO:0007669"/>
    <property type="project" value="UniProtKB-EC"/>
</dbReference>
<dbReference type="AlphaFoldDB" id="A0A814CTH2"/>
<comment type="catalytic activity">
    <reaction evidence="1">
        <text>alpha-D-glucose 6-phosphate = beta-D-glucose 6-phosphate</text>
        <dbReference type="Rhea" id="RHEA:16249"/>
        <dbReference type="ChEBI" id="CHEBI:58225"/>
        <dbReference type="ChEBI" id="CHEBI:58247"/>
        <dbReference type="EC" id="5.1.3.15"/>
    </reaction>
</comment>
<dbReference type="EMBL" id="CAJNOJ010000046">
    <property type="protein sequence ID" value="CAF0948897.1"/>
    <property type="molecule type" value="Genomic_DNA"/>
</dbReference>
<accession>A0A814CTH2</accession>
<feature type="binding site" evidence="9">
    <location>
        <position position="122"/>
    </location>
    <ligand>
        <name>substrate</name>
    </ligand>
</feature>
<dbReference type="Gene3D" id="2.70.98.10">
    <property type="match status" value="1"/>
</dbReference>
<dbReference type="GO" id="GO:0005737">
    <property type="term" value="C:cytoplasm"/>
    <property type="evidence" value="ECO:0007669"/>
    <property type="project" value="TreeGrafter"/>
</dbReference>
<comment type="similarity">
    <text evidence="4 7">Belongs to the glucose-6-phosphate 1-epimerase family.</text>
</comment>
<evidence type="ECO:0000256" key="1">
    <source>
        <dbReference type="ARBA" id="ARBA00001096"/>
    </source>
</evidence>
<sequence length="320" mass="36075">MRFSKCIVSLFNEKAREPTQTLHSFDLYELKQLFIFCIRMSVVEFEYKSGFPGLRLTHSNGDASIELLLYGAHVLSWTVQNKQLLFLSDRAVFEQGKAIRGGVPVVWPQFGPGPLPQHGFARVKTWRVGKTNIDGDVSVDLNLEHDEETLKLWPHKFHLTMTLRLSEKSFVQELTVNNEDSEAFEFTTLFHTYFTVDDIKTTKVFGLNNVTYLDKVDGGKTKTETNQSIEFTGETDRVYKDGGKNGNPLSIDGRIQIIASSTMPDVVVWNPGQEKAKGMADVGEHNFPKYVCVEVGHVSDAVKVGPNQSWKGAQEIKLLQ</sequence>
<dbReference type="OrthoDB" id="1659429at2759"/>
<dbReference type="CDD" id="cd09020">
    <property type="entry name" value="D-hex-6-P-epi_like"/>
    <property type="match status" value="1"/>
</dbReference>
<evidence type="ECO:0000256" key="7">
    <source>
        <dbReference type="PIRNR" id="PIRNR016020"/>
    </source>
</evidence>
<dbReference type="InterPro" id="IPR011013">
    <property type="entry name" value="Gal_mutarotase_sf_dom"/>
</dbReference>